<dbReference type="Gene3D" id="3.30.420.10">
    <property type="entry name" value="Ribonuclease H-like superfamily/Ribonuclease H"/>
    <property type="match status" value="1"/>
</dbReference>
<name>A0A1H0AF51_9BACI</name>
<proteinExistence type="predicted"/>
<dbReference type="InterPro" id="IPR011990">
    <property type="entry name" value="TPR-like_helical_dom_sf"/>
</dbReference>
<reference evidence="4" key="1">
    <citation type="submission" date="2016-10" db="EMBL/GenBank/DDBJ databases">
        <authorList>
            <person name="Varghese N."/>
            <person name="Submissions S."/>
        </authorList>
    </citation>
    <scope>NUCLEOTIDE SEQUENCE [LARGE SCALE GENOMIC DNA]</scope>
    <source>
        <strain evidence="4">CGMCC 1.10369</strain>
    </source>
</reference>
<dbReference type="Proteomes" id="UP000198778">
    <property type="component" value="Unassembled WGS sequence"/>
</dbReference>
<accession>A0A1H0AF51</accession>
<dbReference type="PANTHER" id="PTHR38462">
    <property type="entry name" value="EXONUCLEASE-LIKE PROTEIN"/>
    <property type="match status" value="1"/>
</dbReference>
<sequence length="398" mass="46109">MSLKKKLLRMKPGVKEEEKTIPQEPEDVDKFKELGFYPFYLDGDISYRRKVLYPFTEENNLKASLEKLKNIWKMDEAAHPLHFSKEVGNLLFFDTETTGLSTGAGTMIFLIGYARVLEEGIEVTQHFLTGPEQEAAFMGGFLDDFSEEDIIVSYNGKSFDWPQVKSRHAFLRRELPKLPEAGHIDLLHAARRFWKNELPSCRLAVVEEHKLLIKRHNDTPGSLAPLLYFDYVHSKDPFPLKGIIDHHEQDVISLVRLYILLAEKACTYAEHTSAAEHEAAAHWWESLKQWERAEHHWRLADKLADKPSSQRLYRMALNLRKQNKVVKAITILESLQAAKYPHAEAMEELAKYYENTEKNLDKALKAVETGLTSAAPEKTVLKLRKRRDRIRTKKEKTR</sequence>
<keyword evidence="4" id="KW-1185">Reference proteome</keyword>
<dbReference type="InterPro" id="IPR036397">
    <property type="entry name" value="RNaseH_sf"/>
</dbReference>
<dbReference type="SUPFAM" id="SSF53098">
    <property type="entry name" value="Ribonuclease H-like"/>
    <property type="match status" value="1"/>
</dbReference>
<feature type="domain" description="YprB ribonuclease H-like" evidence="2">
    <location>
        <begin position="91"/>
        <end position="261"/>
    </location>
</feature>
<evidence type="ECO:0000259" key="2">
    <source>
        <dbReference type="Pfam" id="PF13482"/>
    </source>
</evidence>
<dbReference type="GO" id="GO:0003676">
    <property type="term" value="F:nucleic acid binding"/>
    <property type="evidence" value="ECO:0007669"/>
    <property type="project" value="InterPro"/>
</dbReference>
<evidence type="ECO:0000313" key="3">
    <source>
        <dbReference type="EMBL" id="SDN32238.1"/>
    </source>
</evidence>
<gene>
    <name evidence="3" type="ORF">SAMN04488053_101465</name>
</gene>
<dbReference type="RefSeq" id="WP_090840182.1">
    <property type="nucleotide sequence ID" value="NZ_FNIL01000001.1"/>
</dbReference>
<dbReference type="InterPro" id="IPR038720">
    <property type="entry name" value="YprB_RNase_H-like_dom"/>
</dbReference>
<protein>
    <recommendedName>
        <fullName evidence="2">YprB ribonuclease H-like domain-containing protein</fullName>
    </recommendedName>
</protein>
<feature type="region of interest" description="Disordered" evidence="1">
    <location>
        <begin position="1"/>
        <end position="22"/>
    </location>
</feature>
<evidence type="ECO:0000313" key="4">
    <source>
        <dbReference type="Proteomes" id="UP000198778"/>
    </source>
</evidence>
<dbReference type="OrthoDB" id="9790530at2"/>
<dbReference type="InterPro" id="IPR012337">
    <property type="entry name" value="RNaseH-like_sf"/>
</dbReference>
<dbReference type="AlphaFoldDB" id="A0A1H0AF51"/>
<dbReference type="Pfam" id="PF13482">
    <property type="entry name" value="RNase_H_2"/>
    <property type="match status" value="1"/>
</dbReference>
<dbReference type="SUPFAM" id="SSF48452">
    <property type="entry name" value="TPR-like"/>
    <property type="match status" value="1"/>
</dbReference>
<evidence type="ECO:0000256" key="1">
    <source>
        <dbReference type="SAM" id="MobiDB-lite"/>
    </source>
</evidence>
<organism evidence="3 4">
    <name type="scientific">Alkalicoccus daliensis</name>
    <dbReference type="NCBI Taxonomy" id="745820"/>
    <lineage>
        <taxon>Bacteria</taxon>
        <taxon>Bacillati</taxon>
        <taxon>Bacillota</taxon>
        <taxon>Bacilli</taxon>
        <taxon>Bacillales</taxon>
        <taxon>Bacillaceae</taxon>
        <taxon>Alkalicoccus</taxon>
    </lineage>
</organism>
<dbReference type="EMBL" id="FNIL01000001">
    <property type="protein sequence ID" value="SDN32238.1"/>
    <property type="molecule type" value="Genomic_DNA"/>
</dbReference>
<dbReference type="PANTHER" id="PTHR38462:SF1">
    <property type="entry name" value="YPRB RIBONUCLEASE H-LIKE DOMAIN-CONTAINING PROTEIN"/>
    <property type="match status" value="1"/>
</dbReference>
<dbReference type="STRING" id="745820.SAMN04488053_101465"/>